<dbReference type="AlphaFoldDB" id="A0A2G9C659"/>
<dbReference type="Gene3D" id="3.40.190.290">
    <property type="match status" value="1"/>
</dbReference>
<dbReference type="InterPro" id="IPR058163">
    <property type="entry name" value="LysR-type_TF_proteobact-type"/>
</dbReference>
<dbReference type="GO" id="GO:0043565">
    <property type="term" value="F:sequence-specific DNA binding"/>
    <property type="evidence" value="ECO:0007669"/>
    <property type="project" value="TreeGrafter"/>
</dbReference>
<evidence type="ECO:0000313" key="6">
    <source>
        <dbReference type="EMBL" id="PIM51029.1"/>
    </source>
</evidence>
<dbReference type="InterPro" id="IPR005119">
    <property type="entry name" value="LysR_subst-bd"/>
</dbReference>
<dbReference type="Proteomes" id="UP000231501">
    <property type="component" value="Unassembled WGS sequence"/>
</dbReference>
<dbReference type="OrthoDB" id="9786526at2"/>
<comment type="similarity">
    <text evidence="1">Belongs to the LysR transcriptional regulatory family.</text>
</comment>
<dbReference type="GO" id="GO:0003700">
    <property type="term" value="F:DNA-binding transcription factor activity"/>
    <property type="evidence" value="ECO:0007669"/>
    <property type="project" value="InterPro"/>
</dbReference>
<organism evidence="6 7">
    <name type="scientific">Roseateles chitinivorans</name>
    <dbReference type="NCBI Taxonomy" id="2917965"/>
    <lineage>
        <taxon>Bacteria</taxon>
        <taxon>Pseudomonadati</taxon>
        <taxon>Pseudomonadota</taxon>
        <taxon>Betaproteobacteria</taxon>
        <taxon>Burkholderiales</taxon>
        <taxon>Sphaerotilaceae</taxon>
        <taxon>Roseateles</taxon>
    </lineage>
</organism>
<dbReference type="RefSeq" id="WP_099863729.1">
    <property type="nucleotide sequence ID" value="NZ_PEOG01000084.1"/>
</dbReference>
<evidence type="ECO:0000256" key="2">
    <source>
        <dbReference type="ARBA" id="ARBA00023015"/>
    </source>
</evidence>
<evidence type="ECO:0000259" key="5">
    <source>
        <dbReference type="PROSITE" id="PS50931"/>
    </source>
</evidence>
<evidence type="ECO:0000256" key="4">
    <source>
        <dbReference type="ARBA" id="ARBA00023163"/>
    </source>
</evidence>
<dbReference type="PANTHER" id="PTHR30537:SF21">
    <property type="entry name" value="HTH-TYPE TRANSCRIPTIONAL REGULATOR SINR-RELATED"/>
    <property type="match status" value="1"/>
</dbReference>
<dbReference type="CDD" id="cd08422">
    <property type="entry name" value="PBP2_CrgA_like"/>
    <property type="match status" value="1"/>
</dbReference>
<keyword evidence="2" id="KW-0805">Transcription regulation</keyword>
<evidence type="ECO:0000256" key="1">
    <source>
        <dbReference type="ARBA" id="ARBA00009437"/>
    </source>
</evidence>
<keyword evidence="3" id="KW-0238">DNA-binding</keyword>
<dbReference type="EMBL" id="PEOG01000084">
    <property type="protein sequence ID" value="PIM51029.1"/>
    <property type="molecule type" value="Genomic_DNA"/>
</dbReference>
<dbReference type="GO" id="GO:0006351">
    <property type="term" value="P:DNA-templated transcription"/>
    <property type="evidence" value="ECO:0007669"/>
    <property type="project" value="TreeGrafter"/>
</dbReference>
<sequence length="303" mass="33376">MTRITDLELLVRIADLGNLTAAAKALDWSPAAASAALKRMEEQLGFPLFVRSTRSLRLSGEGQRYLPHARAALRALTDGRDEALAGREALSGVLHLAVPSDLGRHVLLPWLEQFQERHAALTLRLQIGDPLTDLLRRPVDAAVRYGPPAGNAQVALPLLPDCRRVLVAAPHYLALHGMPTSPEDMARHEALRYLRAGEVPTHWPVLVAGEPVNLPLAGRRVADDGEVVKRWALAGLGIAYKSWPDVAQELASGQLVHIHPHWRGDPAPLNLILPGRAQLSPALRQLRDELRRRLEEFARSMPR</sequence>
<comment type="caution">
    <text evidence="6">The sequence shown here is derived from an EMBL/GenBank/DDBJ whole genome shotgun (WGS) entry which is preliminary data.</text>
</comment>
<dbReference type="InterPro" id="IPR000847">
    <property type="entry name" value="LysR_HTH_N"/>
</dbReference>
<dbReference type="PANTHER" id="PTHR30537">
    <property type="entry name" value="HTH-TYPE TRANSCRIPTIONAL REGULATOR"/>
    <property type="match status" value="1"/>
</dbReference>
<accession>A0A2G9C659</accession>
<dbReference type="SUPFAM" id="SSF53850">
    <property type="entry name" value="Periplasmic binding protein-like II"/>
    <property type="match status" value="1"/>
</dbReference>
<feature type="domain" description="HTH lysR-type" evidence="5">
    <location>
        <begin position="1"/>
        <end position="59"/>
    </location>
</feature>
<dbReference type="PROSITE" id="PS50931">
    <property type="entry name" value="HTH_LYSR"/>
    <property type="match status" value="1"/>
</dbReference>
<evidence type="ECO:0000256" key="3">
    <source>
        <dbReference type="ARBA" id="ARBA00023125"/>
    </source>
</evidence>
<dbReference type="Gene3D" id="1.10.10.10">
    <property type="entry name" value="Winged helix-like DNA-binding domain superfamily/Winged helix DNA-binding domain"/>
    <property type="match status" value="1"/>
</dbReference>
<protein>
    <submittedName>
        <fullName evidence="6">LysR family transcriptional regulator</fullName>
    </submittedName>
</protein>
<dbReference type="InterPro" id="IPR036390">
    <property type="entry name" value="WH_DNA-bd_sf"/>
</dbReference>
<gene>
    <name evidence="6" type="ORF">CS062_22005</name>
</gene>
<reference evidence="6 7" key="1">
    <citation type="submission" date="2017-11" db="EMBL/GenBank/DDBJ databases">
        <title>Draft genome sequence of Mitsuaria sp. HWN-4.</title>
        <authorList>
            <person name="Gundlapally S.R."/>
        </authorList>
    </citation>
    <scope>NUCLEOTIDE SEQUENCE [LARGE SCALE GENOMIC DNA]</scope>
    <source>
        <strain evidence="6 7">HWN-4</strain>
    </source>
</reference>
<evidence type="ECO:0000313" key="7">
    <source>
        <dbReference type="Proteomes" id="UP000231501"/>
    </source>
</evidence>
<dbReference type="InterPro" id="IPR036388">
    <property type="entry name" value="WH-like_DNA-bd_sf"/>
</dbReference>
<keyword evidence="7" id="KW-1185">Reference proteome</keyword>
<dbReference type="Pfam" id="PF00126">
    <property type="entry name" value="HTH_1"/>
    <property type="match status" value="1"/>
</dbReference>
<keyword evidence="4" id="KW-0804">Transcription</keyword>
<name>A0A2G9C659_9BURK</name>
<proteinExistence type="inferred from homology"/>
<dbReference type="Pfam" id="PF03466">
    <property type="entry name" value="LysR_substrate"/>
    <property type="match status" value="1"/>
</dbReference>
<dbReference type="SUPFAM" id="SSF46785">
    <property type="entry name" value="Winged helix' DNA-binding domain"/>
    <property type="match status" value="1"/>
</dbReference>